<sequence length="312" mass="34040">MEIWYQDVSLHLQQLKGYAGGTKADCLPIALNDCQVWYEAVSTVAYSVVWAKGMNDETVKNGRKTWLNEGSQQMSGYTEIETRPADLIEDGCEGDFSRVNELYQQEQGDQPWWKSQFFISQPVLFGTWDGVFTSVMINIFGVIIFLRSGWIVANAGIGLGVLIVLCSVSVVLISVLSAIGICERCKVESGGVYFLLSHVLGSRIGGAVGLLYCFGQSVGGALCLMGFAESISSLITVEESAQPWIQRAMATAVVFLLGGLNLAGVKWVIKLQFLLLATMLLAALDFFIGSFINAADTSIYIFFSFISSHISV</sequence>
<dbReference type="Proteomes" id="UP001187531">
    <property type="component" value="Unassembled WGS sequence"/>
</dbReference>
<dbReference type="GO" id="GO:0006884">
    <property type="term" value="P:cell volume homeostasis"/>
    <property type="evidence" value="ECO:0007669"/>
    <property type="project" value="TreeGrafter"/>
</dbReference>
<evidence type="ECO:0000256" key="1">
    <source>
        <dbReference type="ARBA" id="ARBA00004141"/>
    </source>
</evidence>
<feature type="transmembrane region" description="Helical" evidence="5">
    <location>
        <begin position="249"/>
        <end position="269"/>
    </location>
</feature>
<evidence type="ECO:0000259" key="6">
    <source>
        <dbReference type="Pfam" id="PF00324"/>
    </source>
</evidence>
<proteinExistence type="predicted"/>
<dbReference type="InterPro" id="IPR004842">
    <property type="entry name" value="SLC12A_fam"/>
</dbReference>
<keyword evidence="8" id="KW-1185">Reference proteome</keyword>
<feature type="transmembrane region" description="Helical" evidence="5">
    <location>
        <begin position="123"/>
        <end position="145"/>
    </location>
</feature>
<evidence type="ECO:0000256" key="3">
    <source>
        <dbReference type="ARBA" id="ARBA00022989"/>
    </source>
</evidence>
<dbReference type="GO" id="GO:0055064">
    <property type="term" value="P:chloride ion homeostasis"/>
    <property type="evidence" value="ECO:0007669"/>
    <property type="project" value="TreeGrafter"/>
</dbReference>
<dbReference type="Gene3D" id="1.20.1740.10">
    <property type="entry name" value="Amino acid/polyamine transporter I"/>
    <property type="match status" value="1"/>
</dbReference>
<evidence type="ECO:0000313" key="8">
    <source>
        <dbReference type="Proteomes" id="UP001187531"/>
    </source>
</evidence>
<protein>
    <recommendedName>
        <fullName evidence="6">Amino acid permease/ SLC12A domain-containing protein</fullName>
    </recommendedName>
</protein>
<dbReference type="EMBL" id="JAVRJZ010000002">
    <property type="protein sequence ID" value="KAK2725545.1"/>
    <property type="molecule type" value="Genomic_DNA"/>
</dbReference>
<accession>A0AA88I7G1</accession>
<dbReference type="GO" id="GO:0016020">
    <property type="term" value="C:membrane"/>
    <property type="evidence" value="ECO:0007669"/>
    <property type="project" value="UniProtKB-SubCell"/>
</dbReference>
<dbReference type="InterPro" id="IPR004841">
    <property type="entry name" value="AA-permease/SLC12A_dom"/>
</dbReference>
<evidence type="ECO:0000256" key="4">
    <source>
        <dbReference type="ARBA" id="ARBA00023136"/>
    </source>
</evidence>
<reference evidence="7" key="1">
    <citation type="submission" date="2023-07" db="EMBL/GenBank/DDBJ databases">
        <title>Chromosome-level genome assembly of Artemia franciscana.</title>
        <authorList>
            <person name="Jo E."/>
        </authorList>
    </citation>
    <scope>NUCLEOTIDE SEQUENCE</scope>
    <source>
        <tissue evidence="7">Whole body</tissue>
    </source>
</reference>
<feature type="transmembrane region" description="Helical" evidence="5">
    <location>
        <begin position="151"/>
        <end position="179"/>
    </location>
</feature>
<evidence type="ECO:0000313" key="7">
    <source>
        <dbReference type="EMBL" id="KAK2725545.1"/>
    </source>
</evidence>
<organism evidence="7 8">
    <name type="scientific">Artemia franciscana</name>
    <name type="common">Brine shrimp</name>
    <name type="synonym">Artemia sanfranciscana</name>
    <dbReference type="NCBI Taxonomy" id="6661"/>
    <lineage>
        <taxon>Eukaryota</taxon>
        <taxon>Metazoa</taxon>
        <taxon>Ecdysozoa</taxon>
        <taxon>Arthropoda</taxon>
        <taxon>Crustacea</taxon>
        <taxon>Branchiopoda</taxon>
        <taxon>Anostraca</taxon>
        <taxon>Artemiidae</taxon>
        <taxon>Artemia</taxon>
    </lineage>
</organism>
<feature type="domain" description="Amino acid permease/ SLC12A" evidence="6">
    <location>
        <begin position="135"/>
        <end position="298"/>
    </location>
</feature>
<keyword evidence="2 5" id="KW-0812">Transmembrane</keyword>
<dbReference type="PANTHER" id="PTHR11827:SF6">
    <property type="entry name" value="SOLUTE CARRIER FAMILY 12 MEMBER 8"/>
    <property type="match status" value="1"/>
</dbReference>
<feature type="transmembrane region" description="Helical" evidence="5">
    <location>
        <begin position="275"/>
        <end position="303"/>
    </location>
</feature>
<dbReference type="PANTHER" id="PTHR11827">
    <property type="entry name" value="SOLUTE CARRIER FAMILY 12, CATION COTRANSPORTERS"/>
    <property type="match status" value="1"/>
</dbReference>
<dbReference type="GO" id="GO:0015379">
    <property type="term" value="F:potassium:chloride symporter activity"/>
    <property type="evidence" value="ECO:0007669"/>
    <property type="project" value="TreeGrafter"/>
</dbReference>
<comment type="caution">
    <text evidence="7">The sequence shown here is derived from an EMBL/GenBank/DDBJ whole genome shotgun (WGS) entry which is preliminary data.</text>
</comment>
<dbReference type="GO" id="GO:0055075">
    <property type="term" value="P:potassium ion homeostasis"/>
    <property type="evidence" value="ECO:0007669"/>
    <property type="project" value="TreeGrafter"/>
</dbReference>
<gene>
    <name evidence="7" type="ORF">QYM36_000146</name>
</gene>
<comment type="subcellular location">
    <subcellularLocation>
        <location evidence="1">Membrane</location>
        <topology evidence="1">Multi-pass membrane protein</topology>
    </subcellularLocation>
</comment>
<dbReference type="Pfam" id="PF00324">
    <property type="entry name" value="AA_permease"/>
    <property type="match status" value="1"/>
</dbReference>
<evidence type="ECO:0000256" key="5">
    <source>
        <dbReference type="SAM" id="Phobius"/>
    </source>
</evidence>
<keyword evidence="3 5" id="KW-1133">Transmembrane helix</keyword>
<evidence type="ECO:0000256" key="2">
    <source>
        <dbReference type="ARBA" id="ARBA00022692"/>
    </source>
</evidence>
<dbReference type="GO" id="GO:1990573">
    <property type="term" value="P:potassium ion import across plasma membrane"/>
    <property type="evidence" value="ECO:0007669"/>
    <property type="project" value="TreeGrafter"/>
</dbReference>
<name>A0AA88I7G1_ARTSF</name>
<keyword evidence="4 5" id="KW-0472">Membrane</keyword>
<dbReference type="AlphaFoldDB" id="A0AA88I7G1"/>